<evidence type="ECO:0000313" key="15">
    <source>
        <dbReference type="EMBL" id="SHG03998.1"/>
    </source>
</evidence>
<evidence type="ECO:0000256" key="13">
    <source>
        <dbReference type="PIRNR" id="PIRNR016636"/>
    </source>
</evidence>
<evidence type="ECO:0000256" key="7">
    <source>
        <dbReference type="ARBA" id="ARBA00022692"/>
    </source>
</evidence>
<keyword evidence="16" id="KW-1185">Reference proteome</keyword>
<dbReference type="GO" id="GO:0042121">
    <property type="term" value="P:alginic acid biosynthetic process"/>
    <property type="evidence" value="ECO:0007669"/>
    <property type="project" value="UniProtKB-KW"/>
</dbReference>
<evidence type="ECO:0000256" key="2">
    <source>
        <dbReference type="ARBA" id="ARBA00005182"/>
    </source>
</evidence>
<evidence type="ECO:0000256" key="11">
    <source>
        <dbReference type="ARBA" id="ARBA00023315"/>
    </source>
</evidence>
<evidence type="ECO:0000256" key="4">
    <source>
        <dbReference type="ARBA" id="ARBA00016084"/>
    </source>
</evidence>
<feature type="transmembrane region" description="Helical" evidence="14">
    <location>
        <begin position="40"/>
        <end position="64"/>
    </location>
</feature>
<feature type="transmembrane region" description="Helical" evidence="14">
    <location>
        <begin position="310"/>
        <end position="332"/>
    </location>
</feature>
<dbReference type="Pfam" id="PF03062">
    <property type="entry name" value="MBOAT"/>
    <property type="match status" value="1"/>
</dbReference>
<dbReference type="PANTHER" id="PTHR13285:SF23">
    <property type="entry name" value="TEICHOIC ACID D-ALANYLTRANSFERASE"/>
    <property type="match status" value="1"/>
</dbReference>
<evidence type="ECO:0000256" key="12">
    <source>
        <dbReference type="ARBA" id="ARBA00031030"/>
    </source>
</evidence>
<comment type="similarity">
    <text evidence="3 13">Belongs to the membrane-bound acyltransferase family.</text>
</comment>
<evidence type="ECO:0000256" key="3">
    <source>
        <dbReference type="ARBA" id="ARBA00010323"/>
    </source>
</evidence>
<dbReference type="InterPro" id="IPR024194">
    <property type="entry name" value="Ac/AlaTfrase_AlgI/DltB"/>
</dbReference>
<dbReference type="GO" id="GO:0005886">
    <property type="term" value="C:plasma membrane"/>
    <property type="evidence" value="ECO:0007669"/>
    <property type="project" value="UniProtKB-SubCell"/>
</dbReference>
<evidence type="ECO:0000256" key="9">
    <source>
        <dbReference type="ARBA" id="ARBA00022989"/>
    </source>
</evidence>
<feature type="transmembrane region" description="Helical" evidence="14">
    <location>
        <begin position="146"/>
        <end position="169"/>
    </location>
</feature>
<evidence type="ECO:0000256" key="1">
    <source>
        <dbReference type="ARBA" id="ARBA00004651"/>
    </source>
</evidence>
<proteinExistence type="inferred from homology"/>
<keyword evidence="8" id="KW-0016">Alginate biosynthesis</keyword>
<dbReference type="PANTHER" id="PTHR13285">
    <property type="entry name" value="ACYLTRANSFERASE"/>
    <property type="match status" value="1"/>
</dbReference>
<dbReference type="EMBL" id="FQUP01000003">
    <property type="protein sequence ID" value="SHG03998.1"/>
    <property type="molecule type" value="Genomic_DNA"/>
</dbReference>
<keyword evidence="7 14" id="KW-0812">Transmembrane</keyword>
<comment type="subcellular location">
    <subcellularLocation>
        <location evidence="1">Cell membrane</location>
        <topology evidence="1">Multi-pass membrane protein</topology>
    </subcellularLocation>
</comment>
<dbReference type="InterPro" id="IPR028362">
    <property type="entry name" value="AlgI"/>
</dbReference>
<feature type="transmembrane region" description="Helical" evidence="14">
    <location>
        <begin position="76"/>
        <end position="95"/>
    </location>
</feature>
<name>A0A1M5GJW6_9HYPH</name>
<evidence type="ECO:0000256" key="8">
    <source>
        <dbReference type="ARBA" id="ARBA00022841"/>
    </source>
</evidence>
<feature type="transmembrane region" description="Helical" evidence="14">
    <location>
        <begin position="407"/>
        <end position="429"/>
    </location>
</feature>
<evidence type="ECO:0000256" key="10">
    <source>
        <dbReference type="ARBA" id="ARBA00023136"/>
    </source>
</evidence>
<gene>
    <name evidence="15" type="ORF">SAMN02745157_3434</name>
</gene>
<keyword evidence="10 13" id="KW-0472">Membrane</keyword>
<comment type="pathway">
    <text evidence="2">Glycan biosynthesis; alginate biosynthesis.</text>
</comment>
<keyword evidence="9 14" id="KW-1133">Transmembrane helix</keyword>
<feature type="transmembrane region" description="Helical" evidence="14">
    <location>
        <begin position="377"/>
        <end position="395"/>
    </location>
</feature>
<evidence type="ECO:0000313" key="16">
    <source>
        <dbReference type="Proteomes" id="UP000184485"/>
    </source>
</evidence>
<dbReference type="PIRSF" id="PIRSF016636">
    <property type="entry name" value="AlgI_DltB"/>
    <property type="match status" value="1"/>
</dbReference>
<dbReference type="InterPro" id="IPR051085">
    <property type="entry name" value="MB_O-acyltransferase"/>
</dbReference>
<dbReference type="PIRSF" id="PIRSF500217">
    <property type="entry name" value="AlgI"/>
    <property type="match status" value="1"/>
</dbReference>
<feature type="transmembrane region" description="Helical" evidence="14">
    <location>
        <begin position="441"/>
        <end position="460"/>
    </location>
</feature>
<evidence type="ECO:0000256" key="5">
    <source>
        <dbReference type="ARBA" id="ARBA00022475"/>
    </source>
</evidence>
<accession>A0A1M5GJW6</accession>
<dbReference type="STRING" id="1122133.SAMN02745157_3434"/>
<feature type="transmembrane region" description="Helical" evidence="14">
    <location>
        <begin position="352"/>
        <end position="372"/>
    </location>
</feature>
<protein>
    <recommendedName>
        <fullName evidence="4">Probable alginate O-acetylase AlgI</fullName>
    </recommendedName>
    <alternativeName>
        <fullName evidence="12">Alginate biosynthesis protein AlgI</fullName>
    </alternativeName>
</protein>
<dbReference type="Proteomes" id="UP000184485">
    <property type="component" value="Unassembled WGS sequence"/>
</dbReference>
<dbReference type="GO" id="GO:0016746">
    <property type="term" value="F:acyltransferase activity"/>
    <property type="evidence" value="ECO:0007669"/>
    <property type="project" value="UniProtKB-KW"/>
</dbReference>
<keyword evidence="11 13" id="KW-0012">Acyltransferase</keyword>
<organism evidence="15 16">
    <name type="scientific">Kaistia soli DSM 19436</name>
    <dbReference type="NCBI Taxonomy" id="1122133"/>
    <lineage>
        <taxon>Bacteria</taxon>
        <taxon>Pseudomonadati</taxon>
        <taxon>Pseudomonadota</taxon>
        <taxon>Alphaproteobacteria</taxon>
        <taxon>Hyphomicrobiales</taxon>
        <taxon>Kaistiaceae</taxon>
        <taxon>Kaistia</taxon>
    </lineage>
</organism>
<feature type="transmembrane region" description="Helical" evidence="14">
    <location>
        <begin position="221"/>
        <end position="239"/>
    </location>
</feature>
<feature type="transmembrane region" description="Helical" evidence="14">
    <location>
        <begin position="115"/>
        <end position="134"/>
    </location>
</feature>
<dbReference type="OrthoDB" id="139172at2"/>
<reference evidence="15 16" key="1">
    <citation type="submission" date="2016-11" db="EMBL/GenBank/DDBJ databases">
        <authorList>
            <person name="Jaros S."/>
            <person name="Januszkiewicz K."/>
            <person name="Wedrychowicz H."/>
        </authorList>
    </citation>
    <scope>NUCLEOTIDE SEQUENCE [LARGE SCALE GENOMIC DNA]</scope>
    <source>
        <strain evidence="15 16">DSM 19436</strain>
    </source>
</reference>
<keyword evidence="5 13" id="KW-1003">Cell membrane</keyword>
<dbReference type="InterPro" id="IPR004299">
    <property type="entry name" value="MBOAT_fam"/>
</dbReference>
<dbReference type="AlphaFoldDB" id="A0A1M5GJW6"/>
<evidence type="ECO:0000256" key="6">
    <source>
        <dbReference type="ARBA" id="ARBA00022679"/>
    </source>
</evidence>
<sequence>MLFSTPEFIFLFLPVVALLTFAIGRYSDLYAKLFLILASVYFYTVSGVLDVVVLGLSLFANFALARAIERGRFAAAFLAFGITLDVVILGYFKYFNFLTDTVNSAFGYQVAHGEFRHLPLAISFFTFQQIAFLIDVHRGNIRRPNLLNYIFFLFFFPHLIAGPITSYLPISRQVDLKRVFTPRVRNICFGLALFAVGLAKKVLIADPLAGYIRPFFDNQDALGFGTAWLAALGYSFQIYFDFSGYSDMAIGLGMLFNIRLPLNFASPYKSRSIQEFWRRWHITLSNWLRDYVYISLGGNRRGQIRTYTNLIATMLIGGIWHGAGWGFVLWGLAHGLALAANRWYTRSGLPRLPAFAGWLLTFVFVTFAWILFRSATLAGAGVHLLAMIDISAIASDNWRPFLSVAELNRMIALVAFAAAIAFFAPPAIQIAGTTILPDRRLALRVACFCGLLFGLAMITFTGHSSTNEFIYFRF</sequence>
<evidence type="ECO:0000256" key="14">
    <source>
        <dbReference type="SAM" id="Phobius"/>
    </source>
</evidence>
<keyword evidence="6 13" id="KW-0808">Transferase</keyword>
<dbReference type="RefSeq" id="WP_073055053.1">
    <property type="nucleotide sequence ID" value="NZ_FQUP01000003.1"/>
</dbReference>